<feature type="compositionally biased region" description="Basic and acidic residues" evidence="5">
    <location>
        <begin position="290"/>
        <end position="306"/>
    </location>
</feature>
<feature type="compositionally biased region" description="Basic and acidic residues" evidence="5">
    <location>
        <begin position="80"/>
        <end position="90"/>
    </location>
</feature>
<keyword evidence="3" id="KW-0133">Cell shape</keyword>
<dbReference type="GO" id="GO:0008360">
    <property type="term" value="P:regulation of cell shape"/>
    <property type="evidence" value="ECO:0007669"/>
    <property type="project" value="UniProtKB-KW"/>
</dbReference>
<reference evidence="7 8" key="1">
    <citation type="submission" date="2017-04" db="EMBL/GenBank/DDBJ databases">
        <title>Monoglobus pectinilyticus 14 draft genome.</title>
        <authorList>
            <person name="Kim C."/>
            <person name="Rosendale D.I."/>
            <person name="Kelly W.J."/>
            <person name="Tannock G.W."/>
            <person name="Patchett M.L."/>
            <person name="Jordens J.Z."/>
        </authorList>
    </citation>
    <scope>NUCLEOTIDE SEQUENCE [LARGE SCALE GENOMIC DNA]</scope>
    <source>
        <strain evidence="7 8">14</strain>
    </source>
</reference>
<dbReference type="PANTHER" id="PTHR34138">
    <property type="entry name" value="CELL SHAPE-DETERMINING PROTEIN MREC"/>
    <property type="match status" value="1"/>
</dbReference>
<accession>A0A2K9P249</accession>
<evidence type="ECO:0000256" key="2">
    <source>
        <dbReference type="ARBA" id="ARBA00013855"/>
    </source>
</evidence>
<organism evidence="7 8">
    <name type="scientific">Monoglobus pectinilyticus</name>
    <dbReference type="NCBI Taxonomy" id="1981510"/>
    <lineage>
        <taxon>Bacteria</taxon>
        <taxon>Bacillati</taxon>
        <taxon>Bacillota</taxon>
        <taxon>Clostridia</taxon>
        <taxon>Monoglobales</taxon>
        <taxon>Monoglobaceae</taxon>
        <taxon>Monoglobus</taxon>
    </lineage>
</organism>
<dbReference type="Gene3D" id="2.40.10.350">
    <property type="entry name" value="Rod shape-determining protein MreC, domain 2"/>
    <property type="match status" value="1"/>
</dbReference>
<dbReference type="Proteomes" id="UP000235589">
    <property type="component" value="Chromosome"/>
</dbReference>
<evidence type="ECO:0000313" key="7">
    <source>
        <dbReference type="EMBL" id="AUO18899.1"/>
    </source>
</evidence>
<dbReference type="InterPro" id="IPR007221">
    <property type="entry name" value="MreC"/>
</dbReference>
<feature type="region of interest" description="Disordered" evidence="5">
    <location>
        <begin position="80"/>
        <end position="100"/>
    </location>
</feature>
<feature type="compositionally biased region" description="Acidic residues" evidence="5">
    <location>
        <begin position="339"/>
        <end position="348"/>
    </location>
</feature>
<evidence type="ECO:0000259" key="6">
    <source>
        <dbReference type="Pfam" id="PF04085"/>
    </source>
</evidence>
<evidence type="ECO:0000313" key="8">
    <source>
        <dbReference type="Proteomes" id="UP000235589"/>
    </source>
</evidence>
<dbReference type="OrthoDB" id="9792313at2"/>
<feature type="region of interest" description="Disordered" evidence="5">
    <location>
        <begin position="288"/>
        <end position="348"/>
    </location>
</feature>
<sequence length="348" mass="38360">MKFFNKHKMALILSGCTLLVVALLIFLGFNSGNSTAVEDAIKTTTSPVQKFFGNIGSGLYDVTHCLGELKELRNKTDELSKKNTELEKQNNENAEMAEENDRLKRMLELRQNNPDLDLAAANVTADEPSNWFSGFTIDKGKNSGLEVEQTVISSDGFLIGKISKVGTNWADVETIIDPGFSAGAMVERSKDLGVVEGDSELRYNRQFKLSYLSRDTDIEIDDYVTTTGLGGVFPAGFRLGKVAEIKDDTVTMTRYAVVNACVDFRDIRQVFVVTNNMDVVADEENANMKAARERAEQEQKEIDDRASASPSPEPDEEDEDSGGSSKNNNSSKSKKSGDSEDLDEENED</sequence>
<dbReference type="Pfam" id="PF04085">
    <property type="entry name" value="MreC"/>
    <property type="match status" value="1"/>
</dbReference>
<evidence type="ECO:0000256" key="3">
    <source>
        <dbReference type="ARBA" id="ARBA00022960"/>
    </source>
</evidence>
<dbReference type="NCBIfam" id="TIGR00219">
    <property type="entry name" value="mreC"/>
    <property type="match status" value="1"/>
</dbReference>
<evidence type="ECO:0000256" key="5">
    <source>
        <dbReference type="SAM" id="MobiDB-lite"/>
    </source>
</evidence>
<feature type="compositionally biased region" description="Low complexity" evidence="5">
    <location>
        <begin position="322"/>
        <end position="331"/>
    </location>
</feature>
<dbReference type="RefSeq" id="WP_102365150.1">
    <property type="nucleotide sequence ID" value="NZ_CP020991.1"/>
</dbReference>
<dbReference type="InterPro" id="IPR042175">
    <property type="entry name" value="Cell/Rod_MreC_2"/>
</dbReference>
<keyword evidence="8" id="KW-1185">Reference proteome</keyword>
<dbReference type="EMBL" id="CP020991">
    <property type="protein sequence ID" value="AUO18899.1"/>
    <property type="molecule type" value="Genomic_DNA"/>
</dbReference>
<protein>
    <recommendedName>
        <fullName evidence="2">Cell shape-determining protein MreC</fullName>
    </recommendedName>
    <alternativeName>
        <fullName evidence="4">Cell shape protein MreC</fullName>
    </alternativeName>
</protein>
<evidence type="ECO:0000256" key="1">
    <source>
        <dbReference type="ARBA" id="ARBA00009369"/>
    </source>
</evidence>
<dbReference type="InterPro" id="IPR055342">
    <property type="entry name" value="MreC_beta-barrel_core"/>
</dbReference>
<proteinExistence type="inferred from homology"/>
<dbReference type="AlphaFoldDB" id="A0A2K9P249"/>
<dbReference type="KEGG" id="mpec:B9O19_00716"/>
<gene>
    <name evidence="7" type="ORF">B9O19_00716</name>
</gene>
<comment type="similarity">
    <text evidence="1">Belongs to the MreC family.</text>
</comment>
<dbReference type="GeneID" id="98062139"/>
<dbReference type="Gene3D" id="2.40.10.340">
    <property type="entry name" value="Rod shape-determining protein MreC, domain 1"/>
    <property type="match status" value="1"/>
</dbReference>
<feature type="domain" description="Rod shape-determining protein MreC beta-barrel core" evidence="6">
    <location>
        <begin position="123"/>
        <end position="273"/>
    </location>
</feature>
<evidence type="ECO:0000256" key="4">
    <source>
        <dbReference type="ARBA" id="ARBA00032089"/>
    </source>
</evidence>
<name>A0A2K9P249_9FIRM</name>
<dbReference type="GO" id="GO:0005886">
    <property type="term" value="C:plasma membrane"/>
    <property type="evidence" value="ECO:0007669"/>
    <property type="project" value="TreeGrafter"/>
</dbReference>
<dbReference type="InterPro" id="IPR042177">
    <property type="entry name" value="Cell/Rod_1"/>
</dbReference>
<dbReference type="PANTHER" id="PTHR34138:SF1">
    <property type="entry name" value="CELL SHAPE-DETERMINING PROTEIN MREC"/>
    <property type="match status" value="1"/>
</dbReference>